<dbReference type="Proteomes" id="UP000437017">
    <property type="component" value="Unassembled WGS sequence"/>
</dbReference>
<proteinExistence type="predicted"/>
<dbReference type="GO" id="GO:0022627">
    <property type="term" value="C:cytosolic small ribosomal subunit"/>
    <property type="evidence" value="ECO:0007669"/>
    <property type="project" value="TreeGrafter"/>
</dbReference>
<dbReference type="InterPro" id="IPR041982">
    <property type="entry name" value="Ribosomal_eS4_KOW"/>
</dbReference>
<protein>
    <submittedName>
        <fullName evidence="1">Uncharacterized protein</fullName>
    </submittedName>
</protein>
<dbReference type="PANTHER" id="PTHR11581">
    <property type="entry name" value="30S/40S RIBOSOMAL PROTEIN S4"/>
    <property type="match status" value="1"/>
</dbReference>
<dbReference type="InterPro" id="IPR000876">
    <property type="entry name" value="Ribosomal_eS4"/>
</dbReference>
<gene>
    <name evidence="1" type="ORF">E2I00_019503</name>
</gene>
<accession>A0A6A1Q2Z5</accession>
<dbReference type="InterPro" id="IPR014722">
    <property type="entry name" value="Rib_uL2_dom2"/>
</dbReference>
<dbReference type="AlphaFoldDB" id="A0A6A1Q2Z5"/>
<dbReference type="Gene3D" id="2.30.30.30">
    <property type="match status" value="1"/>
</dbReference>
<reference evidence="1 2" key="1">
    <citation type="journal article" date="2019" name="PLoS ONE">
        <title>Genomic analyses reveal an absence of contemporary introgressive admixture between fin whales and blue whales, despite known hybrids.</title>
        <authorList>
            <person name="Westbury M.V."/>
            <person name="Petersen B."/>
            <person name="Lorenzen E.D."/>
        </authorList>
    </citation>
    <scope>NUCLEOTIDE SEQUENCE [LARGE SCALE GENOMIC DNA]</scope>
    <source>
        <strain evidence="1">FinWhale-01</strain>
    </source>
</reference>
<keyword evidence="2" id="KW-1185">Reference proteome</keyword>
<organism evidence="1 2">
    <name type="scientific">Balaenoptera physalus</name>
    <name type="common">Fin whale</name>
    <name type="synonym">Balaena physalus</name>
    <dbReference type="NCBI Taxonomy" id="9770"/>
    <lineage>
        <taxon>Eukaryota</taxon>
        <taxon>Metazoa</taxon>
        <taxon>Chordata</taxon>
        <taxon>Craniata</taxon>
        <taxon>Vertebrata</taxon>
        <taxon>Euteleostomi</taxon>
        <taxon>Mammalia</taxon>
        <taxon>Eutheria</taxon>
        <taxon>Laurasiatheria</taxon>
        <taxon>Artiodactyla</taxon>
        <taxon>Whippomorpha</taxon>
        <taxon>Cetacea</taxon>
        <taxon>Mysticeti</taxon>
        <taxon>Balaenopteridae</taxon>
        <taxon>Balaenoptera</taxon>
    </lineage>
</organism>
<evidence type="ECO:0000313" key="1">
    <source>
        <dbReference type="EMBL" id="KAB0400636.1"/>
    </source>
</evidence>
<dbReference type="CDD" id="cd06087">
    <property type="entry name" value="KOW_RPS4"/>
    <property type="match status" value="1"/>
</dbReference>
<dbReference type="PANTHER" id="PTHR11581:SF0">
    <property type="entry name" value="SMALL RIBOSOMAL SUBUNIT PROTEIN ES4"/>
    <property type="match status" value="1"/>
</dbReference>
<evidence type="ECO:0000313" key="2">
    <source>
        <dbReference type="Proteomes" id="UP000437017"/>
    </source>
</evidence>
<sequence>MTDLNKFDTGNLYMVIRGATLGRIGVIASRKRQPGSLDVVPVKDANGNIFASPLSSIFVIAKATNHGFLFSEKKISALPLLKRETRDWQPNRAVSEMTAR</sequence>
<dbReference type="GO" id="GO:0003723">
    <property type="term" value="F:RNA binding"/>
    <property type="evidence" value="ECO:0007669"/>
    <property type="project" value="TreeGrafter"/>
</dbReference>
<dbReference type="EMBL" id="SGJD01001320">
    <property type="protein sequence ID" value="KAB0400636.1"/>
    <property type="molecule type" value="Genomic_DNA"/>
</dbReference>
<name>A0A6A1Q2Z5_BALPH</name>
<comment type="caution">
    <text evidence="1">The sequence shown here is derived from an EMBL/GenBank/DDBJ whole genome shotgun (WGS) entry which is preliminary data.</text>
</comment>
<dbReference type="GO" id="GO:0006412">
    <property type="term" value="P:translation"/>
    <property type="evidence" value="ECO:0007669"/>
    <property type="project" value="InterPro"/>
</dbReference>
<dbReference type="GO" id="GO:0003735">
    <property type="term" value="F:structural constituent of ribosome"/>
    <property type="evidence" value="ECO:0007669"/>
    <property type="project" value="InterPro"/>
</dbReference>